<protein>
    <submittedName>
        <fullName evidence="1">Uncharacterized protein</fullName>
    </submittedName>
</protein>
<sequence length="209" mass="22264">MPDIVLDTLFNNPNLNKVVYPGFVDDFNAADGTLDVTTDGKPWIFQRSGSGVNPVWSRSDGAARMEAGAFRSSAVVESGSSDGILTHTIRSAGTNNGGGVVFRSVDGANYWVLQWRDTGSDDYYALKKLVEGTTTAVEGGATTVSNTDGDVVSIEFIGTDITVSVNGGEPIITLTGQTDFLTAEKHGLYSSTTSKDFSERWESIEFVAV</sequence>
<accession>A0A7I7UD90</accession>
<evidence type="ECO:0000313" key="2">
    <source>
        <dbReference type="Proteomes" id="UP000467252"/>
    </source>
</evidence>
<dbReference type="Proteomes" id="UP000467252">
    <property type="component" value="Chromosome"/>
</dbReference>
<dbReference type="AlphaFoldDB" id="A0A7I7UD90"/>
<proteinExistence type="predicted"/>
<keyword evidence="2" id="KW-1185">Reference proteome</keyword>
<reference evidence="1 2" key="1">
    <citation type="journal article" date="2019" name="Emerg. Microbes Infect.">
        <title>Comprehensive subspecies identification of 175 nontuberculous mycobacteria species based on 7547 genomic profiles.</title>
        <authorList>
            <person name="Matsumoto Y."/>
            <person name="Kinjo T."/>
            <person name="Motooka D."/>
            <person name="Nabeya D."/>
            <person name="Jung N."/>
            <person name="Uechi K."/>
            <person name="Horii T."/>
            <person name="Iida T."/>
            <person name="Fujita J."/>
            <person name="Nakamura S."/>
        </authorList>
    </citation>
    <scope>NUCLEOTIDE SEQUENCE [LARGE SCALE GENOMIC DNA]</scope>
    <source>
        <strain evidence="1 2">JCM 6370</strain>
    </source>
</reference>
<name>A0A7I7UD90_MYCPV</name>
<gene>
    <name evidence="1" type="ORF">MPUL_00390</name>
</gene>
<evidence type="ECO:0000313" key="1">
    <source>
        <dbReference type="EMBL" id="BBY78881.1"/>
    </source>
</evidence>
<organism evidence="1 2">
    <name type="scientific">Mycolicibacterium pulveris</name>
    <name type="common">Mycobacterium pulveris</name>
    <dbReference type="NCBI Taxonomy" id="36813"/>
    <lineage>
        <taxon>Bacteria</taxon>
        <taxon>Bacillati</taxon>
        <taxon>Actinomycetota</taxon>
        <taxon>Actinomycetes</taxon>
        <taxon>Mycobacteriales</taxon>
        <taxon>Mycobacteriaceae</taxon>
        <taxon>Mycolicibacterium</taxon>
    </lineage>
</organism>
<dbReference type="EMBL" id="AP022599">
    <property type="protein sequence ID" value="BBY78881.1"/>
    <property type="molecule type" value="Genomic_DNA"/>
</dbReference>
<dbReference type="RefSeq" id="WP_163896501.1">
    <property type="nucleotide sequence ID" value="NZ_AP022599.1"/>
</dbReference>
<dbReference type="Gene3D" id="2.60.120.560">
    <property type="entry name" value="Exo-inulinase, domain 1"/>
    <property type="match status" value="1"/>
</dbReference>